<dbReference type="InterPro" id="IPR056903">
    <property type="entry name" value="PA4575-like"/>
</dbReference>
<name>A0A3M3EFY1_9PSED</name>
<dbReference type="Proteomes" id="UP000270661">
    <property type="component" value="Unassembled WGS sequence"/>
</dbReference>
<dbReference type="EMBL" id="RBOJ01000081">
    <property type="protein sequence ID" value="RMM48501.1"/>
    <property type="molecule type" value="Genomic_DNA"/>
</dbReference>
<dbReference type="AlphaFoldDB" id="A0A3M3EFY1"/>
<accession>A0A3M3EFY1</accession>
<gene>
    <name evidence="1" type="ORF">ALQ77_04506</name>
</gene>
<dbReference type="Pfam" id="PF24876">
    <property type="entry name" value="PA4575"/>
    <property type="match status" value="1"/>
</dbReference>
<protein>
    <submittedName>
        <fullName evidence="1">Uncharacterized protein</fullName>
    </submittedName>
</protein>
<evidence type="ECO:0000313" key="2">
    <source>
        <dbReference type="Proteomes" id="UP000270661"/>
    </source>
</evidence>
<proteinExistence type="predicted"/>
<comment type="caution">
    <text evidence="1">The sequence shown here is derived from an EMBL/GenBank/DDBJ whole genome shotgun (WGS) entry which is preliminary data.</text>
</comment>
<sequence length="210" mass="23255">MWERACSRRRYVSHGHVDWYSVFASKPAPTIAFTVISCEKCHALGVNIHTMTIRRILVSLGLQAELFFYPQFKDNESHHWIETASPGLNTVSLRGAAMSRNLCLTRQCLGLVTRIECAIRPLAGDTGMWTLLFAAGMAGEQPSALKAQGPFPGPNAAESILDTIVQALTLHGYELANDPQIWCLHMQAQLREINGGRCRNAGGFEFHPPH</sequence>
<evidence type="ECO:0000313" key="1">
    <source>
        <dbReference type="EMBL" id="RMM48501.1"/>
    </source>
</evidence>
<reference evidence="1 2" key="1">
    <citation type="submission" date="2018-08" db="EMBL/GenBank/DDBJ databases">
        <title>Recombination of ecologically and evolutionarily significant loci maintains genetic cohesion in the Pseudomonas syringae species complex.</title>
        <authorList>
            <person name="Dillon M."/>
            <person name="Thakur S."/>
            <person name="Almeida R.N.D."/>
            <person name="Weir B.S."/>
            <person name="Guttman D.S."/>
        </authorList>
    </citation>
    <scope>NUCLEOTIDE SEQUENCE [LARGE SCALE GENOMIC DNA]</scope>
    <source>
        <strain evidence="1 2">NCPPB2445</strain>
    </source>
</reference>
<keyword evidence="2" id="KW-1185">Reference proteome</keyword>
<organism evidence="1 2">
    <name type="scientific">Pseudomonas corrugata</name>
    <dbReference type="NCBI Taxonomy" id="47879"/>
    <lineage>
        <taxon>Bacteria</taxon>
        <taxon>Pseudomonadati</taxon>
        <taxon>Pseudomonadota</taxon>
        <taxon>Gammaproteobacteria</taxon>
        <taxon>Pseudomonadales</taxon>
        <taxon>Pseudomonadaceae</taxon>
        <taxon>Pseudomonas</taxon>
    </lineage>
</organism>
<dbReference type="STRING" id="47879.AXG94_11185"/>